<protein>
    <submittedName>
        <fullName evidence="2">Uncharacterized protein</fullName>
    </submittedName>
</protein>
<proteinExistence type="predicted"/>
<keyword evidence="3" id="KW-1185">Reference proteome</keyword>
<evidence type="ECO:0000256" key="1">
    <source>
        <dbReference type="SAM" id="MobiDB-lite"/>
    </source>
</evidence>
<dbReference type="EMBL" id="KV424058">
    <property type="protein sequence ID" value="KZT52714.1"/>
    <property type="molecule type" value="Genomic_DNA"/>
</dbReference>
<accession>A0A165DFR3</accession>
<organism evidence="2 3">
    <name type="scientific">Calocera cornea HHB12733</name>
    <dbReference type="NCBI Taxonomy" id="1353952"/>
    <lineage>
        <taxon>Eukaryota</taxon>
        <taxon>Fungi</taxon>
        <taxon>Dikarya</taxon>
        <taxon>Basidiomycota</taxon>
        <taxon>Agaricomycotina</taxon>
        <taxon>Dacrymycetes</taxon>
        <taxon>Dacrymycetales</taxon>
        <taxon>Dacrymycetaceae</taxon>
        <taxon>Calocera</taxon>
    </lineage>
</organism>
<reference evidence="2 3" key="1">
    <citation type="journal article" date="2016" name="Mol. Biol. Evol.">
        <title>Comparative Genomics of Early-Diverging Mushroom-Forming Fungi Provides Insights into the Origins of Lignocellulose Decay Capabilities.</title>
        <authorList>
            <person name="Nagy L.G."/>
            <person name="Riley R."/>
            <person name="Tritt A."/>
            <person name="Adam C."/>
            <person name="Daum C."/>
            <person name="Floudas D."/>
            <person name="Sun H."/>
            <person name="Yadav J.S."/>
            <person name="Pangilinan J."/>
            <person name="Larsson K.H."/>
            <person name="Matsuura K."/>
            <person name="Barry K."/>
            <person name="Labutti K."/>
            <person name="Kuo R."/>
            <person name="Ohm R.A."/>
            <person name="Bhattacharya S.S."/>
            <person name="Shirouzu T."/>
            <person name="Yoshinaga Y."/>
            <person name="Martin F.M."/>
            <person name="Grigoriev I.V."/>
            <person name="Hibbett D.S."/>
        </authorList>
    </citation>
    <scope>NUCLEOTIDE SEQUENCE [LARGE SCALE GENOMIC DNA]</scope>
    <source>
        <strain evidence="2 3">HHB12733</strain>
    </source>
</reference>
<gene>
    <name evidence="2" type="ORF">CALCODRAFT_501986</name>
</gene>
<feature type="compositionally biased region" description="Polar residues" evidence="1">
    <location>
        <begin position="1"/>
        <end position="38"/>
    </location>
</feature>
<dbReference type="OrthoDB" id="2798764at2759"/>
<evidence type="ECO:0000313" key="3">
    <source>
        <dbReference type="Proteomes" id="UP000076842"/>
    </source>
</evidence>
<dbReference type="AlphaFoldDB" id="A0A165DFR3"/>
<dbReference type="InParanoid" id="A0A165DFR3"/>
<sequence>MFESLFSKTAPTSAQQAGSSPAPVTSQPVPLKSMSPTAPTEEERQTARLRGGCIPCPVSRARH</sequence>
<feature type="region of interest" description="Disordered" evidence="1">
    <location>
        <begin position="1"/>
        <end position="63"/>
    </location>
</feature>
<dbReference type="Proteomes" id="UP000076842">
    <property type="component" value="Unassembled WGS sequence"/>
</dbReference>
<name>A0A165DFR3_9BASI</name>
<evidence type="ECO:0000313" key="2">
    <source>
        <dbReference type="EMBL" id="KZT52714.1"/>
    </source>
</evidence>